<dbReference type="HOGENOM" id="CLU_000445_30_4_7"/>
<evidence type="ECO:0000256" key="3">
    <source>
        <dbReference type="ARBA" id="ARBA00023015"/>
    </source>
</evidence>
<feature type="DNA-binding region" description="OmpR/PhoB-type" evidence="7">
    <location>
        <begin position="137"/>
        <end position="236"/>
    </location>
</feature>
<accession>A8ZUL9</accession>
<dbReference type="Pfam" id="PF00486">
    <property type="entry name" value="Trans_reg_C"/>
    <property type="match status" value="1"/>
</dbReference>
<dbReference type="Proteomes" id="UP000008561">
    <property type="component" value="Chromosome"/>
</dbReference>
<dbReference type="InterPro" id="IPR001789">
    <property type="entry name" value="Sig_transdc_resp-reg_receiver"/>
</dbReference>
<dbReference type="InterPro" id="IPR016032">
    <property type="entry name" value="Sig_transdc_resp-reg_C-effctor"/>
</dbReference>
<dbReference type="Gene3D" id="1.10.10.10">
    <property type="entry name" value="Winged helix-like DNA-binding domain superfamily/Winged helix DNA-binding domain"/>
    <property type="match status" value="1"/>
</dbReference>
<keyword evidence="5" id="KW-0804">Transcription</keyword>
<feature type="domain" description="Response regulatory" evidence="8">
    <location>
        <begin position="8"/>
        <end position="122"/>
    </location>
</feature>
<protein>
    <submittedName>
        <fullName evidence="10">Two component transcriptional regulator, winged helix family</fullName>
    </submittedName>
</protein>
<evidence type="ECO:0000256" key="1">
    <source>
        <dbReference type="ARBA" id="ARBA00022553"/>
    </source>
</evidence>
<dbReference type="PROSITE" id="PS50110">
    <property type="entry name" value="RESPONSE_REGULATORY"/>
    <property type="match status" value="1"/>
</dbReference>
<keyword evidence="2" id="KW-0902">Two-component regulatory system</keyword>
<sequence length="240" mass="27475">MNSPDRKQILIIEDEAHIAQGLQLNLSLKGYDVMVAENGSRGLAAWKAHNPDLIVLDIMLPGMDGLSVLQHIRLEDEKIPILILSAKKEPIDKRKGLTYGVDDYLTKPFDLEEFLLRVDRLLTRASWSKKSAESLVPTRYTFGNNQIDFSLSQAVCRQGTIQLTDQEVKLLKLFITHQNRPLARKTLLEIGWGYTGDPSTRTVDNFIVRFRKYFEDDPRKPKFFKSMRSVGYVFTPHPEA</sequence>
<dbReference type="GO" id="GO:0005829">
    <property type="term" value="C:cytosol"/>
    <property type="evidence" value="ECO:0007669"/>
    <property type="project" value="TreeGrafter"/>
</dbReference>
<keyword evidence="1 6" id="KW-0597">Phosphoprotein</keyword>
<dbReference type="GO" id="GO:0000976">
    <property type="term" value="F:transcription cis-regulatory region binding"/>
    <property type="evidence" value="ECO:0007669"/>
    <property type="project" value="TreeGrafter"/>
</dbReference>
<organism evidence="10 11">
    <name type="scientific">Desulfosudis oleivorans (strain DSM 6200 / JCM 39069 / Hxd3)</name>
    <name type="common">Desulfococcus oleovorans</name>
    <dbReference type="NCBI Taxonomy" id="96561"/>
    <lineage>
        <taxon>Bacteria</taxon>
        <taxon>Pseudomonadati</taxon>
        <taxon>Thermodesulfobacteriota</taxon>
        <taxon>Desulfobacteria</taxon>
        <taxon>Desulfobacterales</taxon>
        <taxon>Desulfosudaceae</taxon>
        <taxon>Desulfosudis</taxon>
    </lineage>
</organism>
<feature type="domain" description="OmpR/PhoB-type" evidence="9">
    <location>
        <begin position="137"/>
        <end position="236"/>
    </location>
</feature>
<dbReference type="AlphaFoldDB" id="A8ZUL9"/>
<dbReference type="PANTHER" id="PTHR48111">
    <property type="entry name" value="REGULATOR OF RPOS"/>
    <property type="match status" value="1"/>
</dbReference>
<keyword evidence="3" id="KW-0805">Transcription regulation</keyword>
<dbReference type="eggNOG" id="COG0745">
    <property type="taxonomic scope" value="Bacteria"/>
</dbReference>
<dbReference type="PANTHER" id="PTHR48111:SF21">
    <property type="entry name" value="DNA-BINDING DUAL MASTER TRANSCRIPTIONAL REGULATOR RPAA"/>
    <property type="match status" value="1"/>
</dbReference>
<dbReference type="GO" id="GO:0000156">
    <property type="term" value="F:phosphorelay response regulator activity"/>
    <property type="evidence" value="ECO:0007669"/>
    <property type="project" value="TreeGrafter"/>
</dbReference>
<dbReference type="OrthoDB" id="9793321at2"/>
<reference evidence="10 11" key="1">
    <citation type="submission" date="2007-10" db="EMBL/GenBank/DDBJ databases">
        <title>Complete sequence of Desulfococcus oleovorans Hxd3.</title>
        <authorList>
            <consortium name="US DOE Joint Genome Institute"/>
            <person name="Copeland A."/>
            <person name="Lucas S."/>
            <person name="Lapidus A."/>
            <person name="Barry K."/>
            <person name="Glavina del Rio T."/>
            <person name="Dalin E."/>
            <person name="Tice H."/>
            <person name="Pitluck S."/>
            <person name="Kiss H."/>
            <person name="Brettin T."/>
            <person name="Bruce D."/>
            <person name="Detter J.C."/>
            <person name="Han C."/>
            <person name="Schmutz J."/>
            <person name="Larimer F."/>
            <person name="Land M."/>
            <person name="Hauser L."/>
            <person name="Kyrpides N."/>
            <person name="Kim E."/>
            <person name="Wawrik B."/>
            <person name="Richardson P."/>
        </authorList>
    </citation>
    <scope>NUCLEOTIDE SEQUENCE [LARGE SCALE GENOMIC DNA]</scope>
    <source>
        <strain evidence="11">DSM 6200 / JCM 39069 / Hxd3</strain>
    </source>
</reference>
<dbReference type="KEGG" id="dol:Dole_0622"/>
<evidence type="ECO:0000259" key="8">
    <source>
        <dbReference type="PROSITE" id="PS50110"/>
    </source>
</evidence>
<dbReference type="InterPro" id="IPR036388">
    <property type="entry name" value="WH-like_DNA-bd_sf"/>
</dbReference>
<evidence type="ECO:0000259" key="9">
    <source>
        <dbReference type="PROSITE" id="PS51755"/>
    </source>
</evidence>
<gene>
    <name evidence="10" type="ordered locus">Dole_0622</name>
</gene>
<evidence type="ECO:0000256" key="5">
    <source>
        <dbReference type="ARBA" id="ARBA00023163"/>
    </source>
</evidence>
<proteinExistence type="predicted"/>
<dbReference type="GO" id="GO:0032993">
    <property type="term" value="C:protein-DNA complex"/>
    <property type="evidence" value="ECO:0007669"/>
    <property type="project" value="TreeGrafter"/>
</dbReference>
<dbReference type="CDD" id="cd00383">
    <property type="entry name" value="trans_reg_C"/>
    <property type="match status" value="1"/>
</dbReference>
<evidence type="ECO:0000256" key="7">
    <source>
        <dbReference type="PROSITE-ProRule" id="PRU01091"/>
    </source>
</evidence>
<feature type="modified residue" description="4-aspartylphosphate" evidence="6">
    <location>
        <position position="57"/>
    </location>
</feature>
<dbReference type="SUPFAM" id="SSF46894">
    <property type="entry name" value="C-terminal effector domain of the bipartite response regulators"/>
    <property type="match status" value="1"/>
</dbReference>
<evidence type="ECO:0000256" key="4">
    <source>
        <dbReference type="ARBA" id="ARBA00023125"/>
    </source>
</evidence>
<evidence type="ECO:0000313" key="11">
    <source>
        <dbReference type="Proteomes" id="UP000008561"/>
    </source>
</evidence>
<dbReference type="PROSITE" id="PS51755">
    <property type="entry name" value="OMPR_PHOB"/>
    <property type="match status" value="1"/>
</dbReference>
<keyword evidence="4 7" id="KW-0238">DNA-binding</keyword>
<dbReference type="InterPro" id="IPR039420">
    <property type="entry name" value="WalR-like"/>
</dbReference>
<keyword evidence="11" id="KW-1185">Reference proteome</keyword>
<name>A8ZUL9_DESOH</name>
<dbReference type="InterPro" id="IPR011006">
    <property type="entry name" value="CheY-like_superfamily"/>
</dbReference>
<dbReference type="STRING" id="96561.Dole_0622"/>
<dbReference type="InterPro" id="IPR001867">
    <property type="entry name" value="OmpR/PhoB-type_DNA-bd"/>
</dbReference>
<evidence type="ECO:0000313" key="10">
    <source>
        <dbReference type="EMBL" id="ABW66432.1"/>
    </source>
</evidence>
<evidence type="ECO:0000256" key="2">
    <source>
        <dbReference type="ARBA" id="ARBA00023012"/>
    </source>
</evidence>
<dbReference type="Pfam" id="PF00072">
    <property type="entry name" value="Response_reg"/>
    <property type="match status" value="1"/>
</dbReference>
<dbReference type="RefSeq" id="WP_012174051.1">
    <property type="nucleotide sequence ID" value="NC_009943.1"/>
</dbReference>
<dbReference type="FunFam" id="3.40.50.2300:FF:000001">
    <property type="entry name" value="DNA-binding response regulator PhoB"/>
    <property type="match status" value="1"/>
</dbReference>
<dbReference type="SUPFAM" id="SSF52172">
    <property type="entry name" value="CheY-like"/>
    <property type="match status" value="1"/>
</dbReference>
<dbReference type="CDD" id="cd17574">
    <property type="entry name" value="REC_OmpR"/>
    <property type="match status" value="1"/>
</dbReference>
<dbReference type="SMART" id="SM00862">
    <property type="entry name" value="Trans_reg_C"/>
    <property type="match status" value="1"/>
</dbReference>
<dbReference type="GO" id="GO:0006355">
    <property type="term" value="P:regulation of DNA-templated transcription"/>
    <property type="evidence" value="ECO:0007669"/>
    <property type="project" value="InterPro"/>
</dbReference>
<dbReference type="EMBL" id="CP000859">
    <property type="protein sequence ID" value="ABW66432.1"/>
    <property type="molecule type" value="Genomic_DNA"/>
</dbReference>
<dbReference type="SMART" id="SM00448">
    <property type="entry name" value="REC"/>
    <property type="match status" value="1"/>
</dbReference>
<dbReference type="Gene3D" id="3.40.50.2300">
    <property type="match status" value="1"/>
</dbReference>
<evidence type="ECO:0000256" key="6">
    <source>
        <dbReference type="PROSITE-ProRule" id="PRU00169"/>
    </source>
</evidence>